<evidence type="ECO:0000256" key="3">
    <source>
        <dbReference type="ARBA" id="ARBA00015716"/>
    </source>
</evidence>
<dbReference type="Proteomes" id="UP001556637">
    <property type="component" value="Unassembled WGS sequence"/>
</dbReference>
<name>A0ABV3T7B5_9GAMM</name>
<gene>
    <name evidence="7" type="ORF">V6X30_03985</name>
</gene>
<evidence type="ECO:0000256" key="1">
    <source>
        <dbReference type="ARBA" id="ARBA00002868"/>
    </source>
</evidence>
<dbReference type="PANTHER" id="PTHR38099">
    <property type="entry name" value="LARGE RIBOSOMAL RNA SUBUNIT ACCUMULATION PROTEIN YCED"/>
    <property type="match status" value="1"/>
</dbReference>
<comment type="function">
    <text evidence="1">Plays a role in synthesis, processing and/or stability of 23S rRNA.</text>
</comment>
<accession>A0ABV3T7B5</accession>
<organism evidence="7 8">
    <name type="scientific">Spiribacter insolitus</name>
    <dbReference type="NCBI Taxonomy" id="3122417"/>
    <lineage>
        <taxon>Bacteria</taxon>
        <taxon>Pseudomonadati</taxon>
        <taxon>Pseudomonadota</taxon>
        <taxon>Gammaproteobacteria</taxon>
        <taxon>Chromatiales</taxon>
        <taxon>Ectothiorhodospiraceae</taxon>
        <taxon>Spiribacter</taxon>
    </lineage>
</organism>
<keyword evidence="8" id="KW-1185">Reference proteome</keyword>
<protein>
    <recommendedName>
        <fullName evidence="3">Large ribosomal RNA subunit accumulation protein YceD</fullName>
    </recommendedName>
    <alternativeName>
        <fullName evidence="5">23S rRNA accumulation protein YceD</fullName>
    </alternativeName>
</protein>
<keyword evidence="4" id="KW-0690">Ribosome biogenesis</keyword>
<dbReference type="Pfam" id="PF02620">
    <property type="entry name" value="YceD"/>
    <property type="match status" value="1"/>
</dbReference>
<evidence type="ECO:0000256" key="5">
    <source>
        <dbReference type="ARBA" id="ARBA00031841"/>
    </source>
</evidence>
<comment type="similarity">
    <text evidence="2">Belongs to the DUF177 domain family.</text>
</comment>
<dbReference type="InterPro" id="IPR003772">
    <property type="entry name" value="YceD"/>
</dbReference>
<sequence>MTELPARIELDRLSRGHHEWAGSLPAGATPRLAELGASLGSAEAAFSVEIGEDRPRVEGTCLGRVTVRCERCLEPMEVTVAGEFALVTVDRIEEADDLGPDEPVVVASRGQLDVLPMIEDELILGLPVVSRHERADCDGGQRHFGPPGESAPARDNPFNVLESLRKGETGEDH</sequence>
<reference evidence="7 8" key="1">
    <citation type="submission" date="2024-02" db="EMBL/GenBank/DDBJ databases">
        <title>New especies of Spiribacter isolated from saline water.</title>
        <authorList>
            <person name="Leon M.J."/>
            <person name="De La Haba R."/>
            <person name="Sanchez-Porro C."/>
            <person name="Ventosa A."/>
        </authorList>
    </citation>
    <scope>NUCLEOTIDE SEQUENCE [LARGE SCALE GENOMIC DNA]</scope>
    <source>
        <strain evidence="8">ag22IC4-189</strain>
    </source>
</reference>
<evidence type="ECO:0000256" key="4">
    <source>
        <dbReference type="ARBA" id="ARBA00022517"/>
    </source>
</evidence>
<comment type="caution">
    <text evidence="7">The sequence shown here is derived from an EMBL/GenBank/DDBJ whole genome shotgun (WGS) entry which is preliminary data.</text>
</comment>
<evidence type="ECO:0000313" key="8">
    <source>
        <dbReference type="Proteomes" id="UP001556637"/>
    </source>
</evidence>
<dbReference type="EMBL" id="JBAKFF010000001">
    <property type="protein sequence ID" value="MEX0430564.1"/>
    <property type="molecule type" value="Genomic_DNA"/>
</dbReference>
<dbReference type="PANTHER" id="PTHR38099:SF1">
    <property type="entry name" value="LARGE RIBOSOMAL RNA SUBUNIT ACCUMULATION PROTEIN YCED"/>
    <property type="match status" value="1"/>
</dbReference>
<proteinExistence type="inferred from homology"/>
<dbReference type="InterPro" id="IPR039255">
    <property type="entry name" value="YceD_bac"/>
</dbReference>
<dbReference type="RefSeq" id="WP_367983356.1">
    <property type="nucleotide sequence ID" value="NZ_JBAKFF010000001.1"/>
</dbReference>
<feature type="region of interest" description="Disordered" evidence="6">
    <location>
        <begin position="137"/>
        <end position="159"/>
    </location>
</feature>
<evidence type="ECO:0000313" key="7">
    <source>
        <dbReference type="EMBL" id="MEX0430564.1"/>
    </source>
</evidence>
<evidence type="ECO:0000256" key="6">
    <source>
        <dbReference type="SAM" id="MobiDB-lite"/>
    </source>
</evidence>
<evidence type="ECO:0000256" key="2">
    <source>
        <dbReference type="ARBA" id="ARBA00010740"/>
    </source>
</evidence>